<name>A0ABS2KCK1_9GAMM</name>
<proteinExistence type="predicted"/>
<reference evidence="2" key="1">
    <citation type="submission" date="2020-10" db="EMBL/GenBank/DDBJ databases">
        <title>Phylogeny of dyella-like bacteria.</title>
        <authorList>
            <person name="Fu J."/>
        </authorList>
    </citation>
    <scope>NUCLEOTIDE SEQUENCE</scope>
    <source>
        <strain evidence="2">DHON07</strain>
    </source>
</reference>
<organism evidence="2 3">
    <name type="scientific">Dyella mobilis</name>
    <dbReference type="NCBI Taxonomy" id="1849582"/>
    <lineage>
        <taxon>Bacteria</taxon>
        <taxon>Pseudomonadati</taxon>
        <taxon>Pseudomonadota</taxon>
        <taxon>Gammaproteobacteria</taxon>
        <taxon>Lysobacterales</taxon>
        <taxon>Rhodanobacteraceae</taxon>
        <taxon>Dyella</taxon>
    </lineage>
</organism>
<protein>
    <submittedName>
        <fullName evidence="2">Uncharacterized protein</fullName>
    </submittedName>
</protein>
<sequence>MNAKKAAVIWTLVVGSTAFPLVHAQAAHTQTGDNTNTARIDIKGSITHQDPGGWVSAVFVQSSDGGGVYQVIFSDAAPSAKSCTATPDNSDLEGTVDAPMAEPHQLLVSFHALSSKSGVATPVPSAFRLTCAISSP</sequence>
<accession>A0ABS2KCK1</accession>
<evidence type="ECO:0000313" key="3">
    <source>
        <dbReference type="Proteomes" id="UP001430193"/>
    </source>
</evidence>
<dbReference type="RefSeq" id="WP_204630514.1">
    <property type="nucleotide sequence ID" value="NZ_BSOC01000007.1"/>
</dbReference>
<evidence type="ECO:0000313" key="2">
    <source>
        <dbReference type="EMBL" id="MBM7128889.1"/>
    </source>
</evidence>
<feature type="signal peptide" evidence="1">
    <location>
        <begin position="1"/>
        <end position="26"/>
    </location>
</feature>
<keyword evidence="3" id="KW-1185">Reference proteome</keyword>
<keyword evidence="1" id="KW-0732">Signal</keyword>
<comment type="caution">
    <text evidence="2">The sequence shown here is derived from an EMBL/GenBank/DDBJ whole genome shotgun (WGS) entry which is preliminary data.</text>
</comment>
<feature type="chain" id="PRO_5046033677" evidence="1">
    <location>
        <begin position="27"/>
        <end position="136"/>
    </location>
</feature>
<evidence type="ECO:0000256" key="1">
    <source>
        <dbReference type="SAM" id="SignalP"/>
    </source>
</evidence>
<gene>
    <name evidence="2" type="ORF">ISS99_05075</name>
</gene>
<dbReference type="Proteomes" id="UP001430193">
    <property type="component" value="Unassembled WGS sequence"/>
</dbReference>
<dbReference type="EMBL" id="JADIKF010000036">
    <property type="protein sequence ID" value="MBM7128889.1"/>
    <property type="molecule type" value="Genomic_DNA"/>
</dbReference>